<dbReference type="RefSeq" id="WP_159434979.1">
    <property type="nucleotide sequence ID" value="NZ_FQYR01000005.1"/>
</dbReference>
<dbReference type="Proteomes" id="UP000184510">
    <property type="component" value="Unassembled WGS sequence"/>
</dbReference>
<dbReference type="STRING" id="1123071.SAMN02745181_3026"/>
<dbReference type="InParanoid" id="A0A1M6NZG0"/>
<proteinExistence type="predicted"/>
<name>A0A1M6NZG0_9BACT</name>
<dbReference type="EMBL" id="FQYR01000005">
    <property type="protein sequence ID" value="SHK01073.1"/>
    <property type="molecule type" value="Genomic_DNA"/>
</dbReference>
<accession>A0A1M6NZG0</accession>
<reference evidence="1 2" key="1">
    <citation type="submission" date="2016-11" db="EMBL/GenBank/DDBJ databases">
        <authorList>
            <person name="Jaros S."/>
            <person name="Januszkiewicz K."/>
            <person name="Wedrychowicz H."/>
        </authorList>
    </citation>
    <scope>NUCLEOTIDE SEQUENCE [LARGE SCALE GENOMIC DNA]</scope>
    <source>
        <strain evidence="1 2">DSM 18772</strain>
    </source>
</reference>
<keyword evidence="2" id="KW-1185">Reference proteome</keyword>
<sequence>MDGVAAAYVDKQIKIHLAEDKALDEEAVKAKLKEFKIATKEITKSDKVPF</sequence>
<evidence type="ECO:0000313" key="2">
    <source>
        <dbReference type="Proteomes" id="UP000184510"/>
    </source>
</evidence>
<gene>
    <name evidence="1" type="ORF">SAMN02745181_3026</name>
</gene>
<evidence type="ECO:0000313" key="1">
    <source>
        <dbReference type="EMBL" id="SHK01073.1"/>
    </source>
</evidence>
<protein>
    <submittedName>
        <fullName evidence="1">Uncharacterized protein</fullName>
    </submittedName>
</protein>
<dbReference type="AlphaFoldDB" id="A0A1M6NZG0"/>
<organism evidence="1 2">
    <name type="scientific">Rubritalea squalenifaciens DSM 18772</name>
    <dbReference type="NCBI Taxonomy" id="1123071"/>
    <lineage>
        <taxon>Bacteria</taxon>
        <taxon>Pseudomonadati</taxon>
        <taxon>Verrucomicrobiota</taxon>
        <taxon>Verrucomicrobiia</taxon>
        <taxon>Verrucomicrobiales</taxon>
        <taxon>Rubritaleaceae</taxon>
        <taxon>Rubritalea</taxon>
    </lineage>
</organism>